<feature type="compositionally biased region" description="Polar residues" evidence="1">
    <location>
        <begin position="1"/>
        <end position="10"/>
    </location>
</feature>
<keyword evidence="2" id="KW-0812">Transmembrane</keyword>
<accession>A0A0A9HCM2</accession>
<keyword evidence="2" id="KW-0472">Membrane</keyword>
<evidence type="ECO:0000313" key="3">
    <source>
        <dbReference type="EMBL" id="JAE34945.1"/>
    </source>
</evidence>
<proteinExistence type="predicted"/>
<evidence type="ECO:0000256" key="2">
    <source>
        <dbReference type="SAM" id="Phobius"/>
    </source>
</evidence>
<dbReference type="AlphaFoldDB" id="A0A0A9HCM2"/>
<keyword evidence="2" id="KW-1133">Transmembrane helix</keyword>
<name>A0A0A9HCM2_ARUDO</name>
<feature type="compositionally biased region" description="Low complexity" evidence="1">
    <location>
        <begin position="12"/>
        <end position="21"/>
    </location>
</feature>
<protein>
    <submittedName>
        <fullName evidence="3">Uncharacterized protein</fullName>
    </submittedName>
</protein>
<reference evidence="3" key="1">
    <citation type="submission" date="2014-09" db="EMBL/GenBank/DDBJ databases">
        <authorList>
            <person name="Magalhaes I.L.F."/>
            <person name="Oliveira U."/>
            <person name="Santos F.R."/>
            <person name="Vidigal T.H.D.A."/>
            <person name="Brescovit A.D."/>
            <person name="Santos A.J."/>
        </authorList>
    </citation>
    <scope>NUCLEOTIDE SEQUENCE</scope>
    <source>
        <tissue evidence="3">Shoot tissue taken approximately 20 cm above the soil surface</tissue>
    </source>
</reference>
<dbReference type="EMBL" id="GBRH01162951">
    <property type="protein sequence ID" value="JAE34945.1"/>
    <property type="molecule type" value="Transcribed_RNA"/>
</dbReference>
<reference evidence="3" key="2">
    <citation type="journal article" date="2015" name="Data Brief">
        <title>Shoot transcriptome of the giant reed, Arundo donax.</title>
        <authorList>
            <person name="Barrero R.A."/>
            <person name="Guerrero F.D."/>
            <person name="Moolhuijzen P."/>
            <person name="Goolsby J.A."/>
            <person name="Tidwell J."/>
            <person name="Bellgard S.E."/>
            <person name="Bellgard M.I."/>
        </authorList>
    </citation>
    <scope>NUCLEOTIDE SEQUENCE</scope>
    <source>
        <tissue evidence="3">Shoot tissue taken approximately 20 cm above the soil surface</tissue>
    </source>
</reference>
<sequence length="62" mass="6723">MQEPAASSSRLPGCSHSSPCSRRPRPGRDRSLASSSFLKAGSLLLGMLWSLLIAVLLEWRPT</sequence>
<feature type="region of interest" description="Disordered" evidence="1">
    <location>
        <begin position="1"/>
        <end position="32"/>
    </location>
</feature>
<evidence type="ECO:0000256" key="1">
    <source>
        <dbReference type="SAM" id="MobiDB-lite"/>
    </source>
</evidence>
<organism evidence="3">
    <name type="scientific">Arundo donax</name>
    <name type="common">Giant reed</name>
    <name type="synonym">Donax arundinaceus</name>
    <dbReference type="NCBI Taxonomy" id="35708"/>
    <lineage>
        <taxon>Eukaryota</taxon>
        <taxon>Viridiplantae</taxon>
        <taxon>Streptophyta</taxon>
        <taxon>Embryophyta</taxon>
        <taxon>Tracheophyta</taxon>
        <taxon>Spermatophyta</taxon>
        <taxon>Magnoliopsida</taxon>
        <taxon>Liliopsida</taxon>
        <taxon>Poales</taxon>
        <taxon>Poaceae</taxon>
        <taxon>PACMAD clade</taxon>
        <taxon>Arundinoideae</taxon>
        <taxon>Arundineae</taxon>
        <taxon>Arundo</taxon>
    </lineage>
</organism>
<feature type="transmembrane region" description="Helical" evidence="2">
    <location>
        <begin position="37"/>
        <end position="57"/>
    </location>
</feature>